<organism evidence="2 3">
    <name type="scientific">Methanochimaera problematica</name>
    <dbReference type="NCBI Taxonomy" id="2609417"/>
    <lineage>
        <taxon>Archaea</taxon>
        <taxon>Methanobacteriati</taxon>
        <taxon>Methanobacteriota</taxon>
        <taxon>Stenosarchaea group</taxon>
        <taxon>Methanomicrobia</taxon>
        <taxon>Methanomicrobiales</taxon>
        <taxon>Methanomicrobiaceae</taxon>
        <taxon>Methanochimaera</taxon>
    </lineage>
</organism>
<evidence type="ECO:0000256" key="1">
    <source>
        <dbReference type="SAM" id="Phobius"/>
    </source>
</evidence>
<name>A0AA97FA17_9EURY</name>
<proteinExistence type="predicted"/>
<keyword evidence="1" id="KW-1133">Transmembrane helix</keyword>
<feature type="transmembrane region" description="Helical" evidence="1">
    <location>
        <begin position="203"/>
        <end position="222"/>
    </location>
</feature>
<dbReference type="EMBL" id="CP043875">
    <property type="protein sequence ID" value="WOF15565.1"/>
    <property type="molecule type" value="Genomic_DNA"/>
</dbReference>
<keyword evidence="1" id="KW-0472">Membrane</keyword>
<evidence type="ECO:0000313" key="3">
    <source>
        <dbReference type="Proteomes" id="UP001301797"/>
    </source>
</evidence>
<sequence length="226" mass="24871">MKKLSVYLMTCLVLIALVPMMASAMTVGGDQAWFNVHCNVDGASVYFDDDFKGEIVSGILSVPVYTTATPYKQINVEKAGYNTWNEEIKNYPAMGEKVDVYATLNPMPEPEPTLIGGDMGYYVVYCNVDGAKVYFNDDYKGDISNGELTVQVYTTGTPYTTYTVKMDGYTSFTAQVSDYPAKGETVKLHSTLTPETQPTKSPVSMFTVIFGLCIAGIGFIFLSKRK</sequence>
<keyword evidence="1" id="KW-0812">Transmembrane</keyword>
<dbReference type="Proteomes" id="UP001301797">
    <property type="component" value="Chromosome"/>
</dbReference>
<accession>A0AA97FA17</accession>
<dbReference type="GeneID" id="85228930"/>
<dbReference type="RefSeq" id="WP_317137138.1">
    <property type="nucleotide sequence ID" value="NZ_CP043875.1"/>
</dbReference>
<dbReference type="AlphaFoldDB" id="A0AA97FA17"/>
<reference evidence="2 3" key="1">
    <citation type="submission" date="2019-09" db="EMBL/GenBank/DDBJ databases">
        <title>The complete genome of Methanoplanus sp. FWC-SCC4.</title>
        <authorList>
            <person name="Chen S.-C."/>
            <person name="Zhou Y.-Z."/>
            <person name="Lai M.-C."/>
        </authorList>
    </citation>
    <scope>NUCLEOTIDE SEQUENCE [LARGE SCALE GENOMIC DNA]</scope>
    <source>
        <strain evidence="2 3">FWC-SCC4</strain>
    </source>
</reference>
<dbReference type="KEGG" id="mefw:F1737_02135"/>
<evidence type="ECO:0008006" key="4">
    <source>
        <dbReference type="Google" id="ProtNLM"/>
    </source>
</evidence>
<gene>
    <name evidence="2" type="ORF">F1737_02135</name>
</gene>
<protein>
    <recommendedName>
        <fullName evidence="4">PEGA domain-containing protein</fullName>
    </recommendedName>
</protein>
<evidence type="ECO:0000313" key="2">
    <source>
        <dbReference type="EMBL" id="WOF15565.1"/>
    </source>
</evidence>
<keyword evidence="3" id="KW-1185">Reference proteome</keyword>